<keyword evidence="3" id="KW-1185">Reference proteome</keyword>
<protein>
    <submittedName>
        <fullName evidence="2">Uncharacterized protein</fullName>
    </submittedName>
</protein>
<evidence type="ECO:0000313" key="2">
    <source>
        <dbReference type="EMBL" id="KAK3868805.1"/>
    </source>
</evidence>
<comment type="caution">
    <text evidence="2">The sequence shown here is derived from an EMBL/GenBank/DDBJ whole genome shotgun (WGS) entry which is preliminary data.</text>
</comment>
<feature type="region of interest" description="Disordered" evidence="1">
    <location>
        <begin position="83"/>
        <end position="150"/>
    </location>
</feature>
<dbReference type="Proteomes" id="UP001286313">
    <property type="component" value="Unassembled WGS sequence"/>
</dbReference>
<gene>
    <name evidence="2" type="ORF">Pcinc_025843</name>
</gene>
<feature type="compositionally biased region" description="Basic and acidic residues" evidence="1">
    <location>
        <begin position="138"/>
        <end position="150"/>
    </location>
</feature>
<evidence type="ECO:0000256" key="1">
    <source>
        <dbReference type="SAM" id="MobiDB-lite"/>
    </source>
</evidence>
<reference evidence="2" key="1">
    <citation type="submission" date="2023-10" db="EMBL/GenBank/DDBJ databases">
        <title>Genome assemblies of two species of porcelain crab, Petrolisthes cinctipes and Petrolisthes manimaculis (Anomura: Porcellanidae).</title>
        <authorList>
            <person name="Angst P."/>
        </authorList>
    </citation>
    <scope>NUCLEOTIDE SEQUENCE</scope>
    <source>
        <strain evidence="2">PB745_01</strain>
        <tissue evidence="2">Gill</tissue>
    </source>
</reference>
<dbReference type="EMBL" id="JAWQEG010002943">
    <property type="protein sequence ID" value="KAK3868805.1"/>
    <property type="molecule type" value="Genomic_DNA"/>
</dbReference>
<name>A0AAE1F8G5_PETCI</name>
<evidence type="ECO:0000313" key="3">
    <source>
        <dbReference type="Proteomes" id="UP001286313"/>
    </source>
</evidence>
<proteinExistence type="predicted"/>
<feature type="compositionally biased region" description="Low complexity" evidence="1">
    <location>
        <begin position="108"/>
        <end position="125"/>
    </location>
</feature>
<sequence>MDSNTLKVLLDSQNQSFRGVVDNIVDQFKSRITNMETKLIDLTRSLEYTQAEVTDLRRANKSTLCCHEHHGIWCGWRAAASEPGSANTAKAARGAPAGVGGSDTVRPAAGSRGTAGSSDGSASTGRGEEAASTVETGTRSKKDLRDRKKK</sequence>
<organism evidence="2 3">
    <name type="scientific">Petrolisthes cinctipes</name>
    <name type="common">Flat porcelain crab</name>
    <dbReference type="NCBI Taxonomy" id="88211"/>
    <lineage>
        <taxon>Eukaryota</taxon>
        <taxon>Metazoa</taxon>
        <taxon>Ecdysozoa</taxon>
        <taxon>Arthropoda</taxon>
        <taxon>Crustacea</taxon>
        <taxon>Multicrustacea</taxon>
        <taxon>Malacostraca</taxon>
        <taxon>Eumalacostraca</taxon>
        <taxon>Eucarida</taxon>
        <taxon>Decapoda</taxon>
        <taxon>Pleocyemata</taxon>
        <taxon>Anomura</taxon>
        <taxon>Galatheoidea</taxon>
        <taxon>Porcellanidae</taxon>
        <taxon>Petrolisthes</taxon>
    </lineage>
</organism>
<dbReference type="AlphaFoldDB" id="A0AAE1F8G5"/>
<accession>A0AAE1F8G5</accession>